<feature type="region of interest" description="Disordered" evidence="1">
    <location>
        <begin position="201"/>
        <end position="313"/>
    </location>
</feature>
<name>A0A0C2X3Z8_SERVB</name>
<gene>
    <name evidence="3" type="ORF">M408DRAFT_326618</name>
</gene>
<dbReference type="InterPro" id="IPR018253">
    <property type="entry name" value="DnaJ_domain_CS"/>
</dbReference>
<feature type="domain" description="J" evidence="2">
    <location>
        <begin position="3"/>
        <end position="70"/>
    </location>
</feature>
<dbReference type="Proteomes" id="UP000054097">
    <property type="component" value="Unassembled WGS sequence"/>
</dbReference>
<keyword evidence="4" id="KW-1185">Reference proteome</keyword>
<dbReference type="HOGENOM" id="CLU_900508_0_0_1"/>
<dbReference type="InterPro" id="IPR001623">
    <property type="entry name" value="DnaJ_domain"/>
</dbReference>
<dbReference type="CDD" id="cd06257">
    <property type="entry name" value="DnaJ"/>
    <property type="match status" value="1"/>
</dbReference>
<dbReference type="Gene3D" id="1.10.287.110">
    <property type="entry name" value="DnaJ domain"/>
    <property type="match status" value="1"/>
</dbReference>
<dbReference type="PROSITE" id="PS50076">
    <property type="entry name" value="DNAJ_2"/>
    <property type="match status" value="1"/>
</dbReference>
<dbReference type="SMART" id="SM00271">
    <property type="entry name" value="DnaJ"/>
    <property type="match status" value="1"/>
</dbReference>
<feature type="compositionally biased region" description="Polar residues" evidence="1">
    <location>
        <begin position="208"/>
        <end position="224"/>
    </location>
</feature>
<reference evidence="3 4" key="1">
    <citation type="submission" date="2014-04" db="EMBL/GenBank/DDBJ databases">
        <authorList>
            <consortium name="DOE Joint Genome Institute"/>
            <person name="Kuo A."/>
            <person name="Zuccaro A."/>
            <person name="Kohler A."/>
            <person name="Nagy L.G."/>
            <person name="Floudas D."/>
            <person name="Copeland A."/>
            <person name="Barry K.W."/>
            <person name="Cichocki N."/>
            <person name="Veneault-Fourrey C."/>
            <person name="LaButti K."/>
            <person name="Lindquist E.A."/>
            <person name="Lipzen A."/>
            <person name="Lundell T."/>
            <person name="Morin E."/>
            <person name="Murat C."/>
            <person name="Sun H."/>
            <person name="Tunlid A."/>
            <person name="Henrissat B."/>
            <person name="Grigoriev I.V."/>
            <person name="Hibbett D.S."/>
            <person name="Martin F."/>
            <person name="Nordberg H.P."/>
            <person name="Cantor M.N."/>
            <person name="Hua S.X."/>
        </authorList>
    </citation>
    <scope>NUCLEOTIDE SEQUENCE [LARGE SCALE GENOMIC DNA]</scope>
    <source>
        <strain evidence="3 4">MAFF 305830</strain>
    </source>
</reference>
<organism evidence="3 4">
    <name type="scientific">Serendipita vermifera MAFF 305830</name>
    <dbReference type="NCBI Taxonomy" id="933852"/>
    <lineage>
        <taxon>Eukaryota</taxon>
        <taxon>Fungi</taxon>
        <taxon>Dikarya</taxon>
        <taxon>Basidiomycota</taxon>
        <taxon>Agaricomycotina</taxon>
        <taxon>Agaricomycetes</taxon>
        <taxon>Sebacinales</taxon>
        <taxon>Serendipitaceae</taxon>
        <taxon>Serendipita</taxon>
    </lineage>
</organism>
<feature type="region of interest" description="Disordered" evidence="1">
    <location>
        <begin position="66"/>
        <end position="98"/>
    </location>
</feature>
<dbReference type="AlphaFoldDB" id="A0A0C2X3Z8"/>
<dbReference type="PANTHER" id="PTHR24074">
    <property type="entry name" value="CO-CHAPERONE PROTEIN DJLA"/>
    <property type="match status" value="1"/>
</dbReference>
<dbReference type="Pfam" id="PF00226">
    <property type="entry name" value="DnaJ"/>
    <property type="match status" value="1"/>
</dbReference>
<feature type="compositionally biased region" description="Low complexity" evidence="1">
    <location>
        <begin position="73"/>
        <end position="98"/>
    </location>
</feature>
<feature type="compositionally biased region" description="Low complexity" evidence="1">
    <location>
        <begin position="225"/>
        <end position="235"/>
    </location>
</feature>
<reference evidence="4" key="2">
    <citation type="submission" date="2015-01" db="EMBL/GenBank/DDBJ databases">
        <title>Evolutionary Origins and Diversification of the Mycorrhizal Mutualists.</title>
        <authorList>
            <consortium name="DOE Joint Genome Institute"/>
            <consortium name="Mycorrhizal Genomics Consortium"/>
            <person name="Kohler A."/>
            <person name="Kuo A."/>
            <person name="Nagy L.G."/>
            <person name="Floudas D."/>
            <person name="Copeland A."/>
            <person name="Barry K.W."/>
            <person name="Cichocki N."/>
            <person name="Veneault-Fourrey C."/>
            <person name="LaButti K."/>
            <person name="Lindquist E.A."/>
            <person name="Lipzen A."/>
            <person name="Lundell T."/>
            <person name="Morin E."/>
            <person name="Murat C."/>
            <person name="Riley R."/>
            <person name="Ohm R."/>
            <person name="Sun H."/>
            <person name="Tunlid A."/>
            <person name="Henrissat B."/>
            <person name="Grigoriev I.V."/>
            <person name="Hibbett D.S."/>
            <person name="Martin F."/>
        </authorList>
    </citation>
    <scope>NUCLEOTIDE SEQUENCE [LARGE SCALE GENOMIC DNA]</scope>
    <source>
        <strain evidence="4">MAFF 305830</strain>
    </source>
</reference>
<dbReference type="EMBL" id="KN824279">
    <property type="protein sequence ID" value="KIM32918.1"/>
    <property type="molecule type" value="Genomic_DNA"/>
</dbReference>
<evidence type="ECO:0000256" key="1">
    <source>
        <dbReference type="SAM" id="MobiDB-lite"/>
    </source>
</evidence>
<dbReference type="SUPFAM" id="SSF46565">
    <property type="entry name" value="Chaperone J-domain"/>
    <property type="match status" value="1"/>
</dbReference>
<sequence>MPSLYEILEVSPNATQAEIKRAYKSLALKTHPDRAPPEQKRQAEEAFQKINAAYEVLVNDTARQEYDSTGRIPSSNHASGSSSMPSSPHGQAGFFNPFGGPTFGSSADSLFNEHQRFGAGFNSPFFTSSGFGAFDPFVNDPFFNPAGRMRQRTMSGFNAFPNESFFREVEGMLHGGFPQPTGAFGSRHANSIPNPPAFPFGSGGFQRSHPSGDQNQWAGNNGFQSSFSSSCTTSTYRDGKWTSESVEESNVNGERKRQAQRVWTDDQGIRHVEHTRPDGSRHYLREGENQASRALPPLTSDLRNHGSSRSSHR</sequence>
<dbReference type="InterPro" id="IPR050817">
    <property type="entry name" value="DjlA_DnaK_co-chaperone"/>
</dbReference>
<feature type="compositionally biased region" description="Basic and acidic residues" evidence="1">
    <location>
        <begin position="253"/>
        <end position="288"/>
    </location>
</feature>
<dbReference type="PRINTS" id="PR00625">
    <property type="entry name" value="JDOMAIN"/>
</dbReference>
<dbReference type="STRING" id="933852.A0A0C2X3Z8"/>
<dbReference type="PROSITE" id="PS00636">
    <property type="entry name" value="DNAJ_1"/>
    <property type="match status" value="1"/>
</dbReference>
<protein>
    <recommendedName>
        <fullName evidence="2">J domain-containing protein</fullName>
    </recommendedName>
</protein>
<dbReference type="InterPro" id="IPR036869">
    <property type="entry name" value="J_dom_sf"/>
</dbReference>
<evidence type="ECO:0000259" key="2">
    <source>
        <dbReference type="PROSITE" id="PS50076"/>
    </source>
</evidence>
<proteinExistence type="predicted"/>
<dbReference type="OrthoDB" id="442087at2759"/>
<accession>A0A0C2X3Z8</accession>
<evidence type="ECO:0000313" key="3">
    <source>
        <dbReference type="EMBL" id="KIM32918.1"/>
    </source>
</evidence>
<evidence type="ECO:0000313" key="4">
    <source>
        <dbReference type="Proteomes" id="UP000054097"/>
    </source>
</evidence>